<evidence type="ECO:0000256" key="1">
    <source>
        <dbReference type="SAM" id="SignalP"/>
    </source>
</evidence>
<keyword evidence="1" id="KW-0732">Signal</keyword>
<feature type="signal peptide" evidence="1">
    <location>
        <begin position="1"/>
        <end position="23"/>
    </location>
</feature>
<dbReference type="RefSeq" id="WP_126785616.1">
    <property type="nucleotide sequence ID" value="NZ_PIQF01000005.1"/>
</dbReference>
<evidence type="ECO:0000313" key="3">
    <source>
        <dbReference type="EMBL" id="RUO72768.1"/>
    </source>
</evidence>
<dbReference type="OrthoDB" id="8563353at2"/>
<dbReference type="InterPro" id="IPR025218">
    <property type="entry name" value="DUF4426"/>
</dbReference>
<accession>A0A432Z4C9</accession>
<evidence type="ECO:0000313" key="4">
    <source>
        <dbReference type="Proteomes" id="UP000287908"/>
    </source>
</evidence>
<comment type="caution">
    <text evidence="3">The sequence shown here is derived from an EMBL/GenBank/DDBJ whole genome shotgun (WGS) entry which is preliminary data.</text>
</comment>
<organism evidence="3 4">
    <name type="scientific">Idiomarina seosinensis</name>
    <dbReference type="NCBI Taxonomy" id="281739"/>
    <lineage>
        <taxon>Bacteria</taxon>
        <taxon>Pseudomonadati</taxon>
        <taxon>Pseudomonadota</taxon>
        <taxon>Gammaproteobacteria</taxon>
        <taxon>Alteromonadales</taxon>
        <taxon>Idiomarinaceae</taxon>
        <taxon>Idiomarina</taxon>
    </lineage>
</organism>
<evidence type="ECO:0000259" key="2">
    <source>
        <dbReference type="Pfam" id="PF14467"/>
    </source>
</evidence>
<dbReference type="EMBL" id="PIQF01000005">
    <property type="protein sequence ID" value="RUO72768.1"/>
    <property type="molecule type" value="Genomic_DNA"/>
</dbReference>
<feature type="chain" id="PRO_5019441145" evidence="1">
    <location>
        <begin position="24"/>
        <end position="144"/>
    </location>
</feature>
<protein>
    <submittedName>
        <fullName evidence="3">DUF4426 domain-containing protein</fullName>
    </submittedName>
</protein>
<dbReference type="Gene3D" id="2.60.40.3340">
    <property type="entry name" value="Domain of unknown function DUF4426"/>
    <property type="match status" value="1"/>
</dbReference>
<dbReference type="AlphaFoldDB" id="A0A432Z4C9"/>
<dbReference type="Proteomes" id="UP000287908">
    <property type="component" value="Unassembled WGS sequence"/>
</dbReference>
<sequence length="144" mass="16177">MGLIKQVISGMLLTALFSSPVMAEQKQQLGPWEVHYSAFNSTFLTPEVAAEYGITRSEKRGLINLSILDKETGAAQSVKPKGFVSNPRGGVQTLEFEEITEGDAVYYIASFIFGDEDWMRFNITLPQQGKINPTLEFEQQFYQE</sequence>
<dbReference type="Pfam" id="PF14467">
    <property type="entry name" value="DUF4426"/>
    <property type="match status" value="1"/>
</dbReference>
<proteinExistence type="predicted"/>
<gene>
    <name evidence="3" type="ORF">CWI81_12355</name>
</gene>
<name>A0A432Z4C9_9GAMM</name>
<keyword evidence="4" id="KW-1185">Reference proteome</keyword>
<feature type="domain" description="DUF4426" evidence="2">
    <location>
        <begin position="26"/>
        <end position="144"/>
    </location>
</feature>
<reference evidence="3 4" key="1">
    <citation type="journal article" date="2011" name="Front. Microbiol.">
        <title>Genomic signatures of strain selection and enhancement in Bacillus atrophaeus var. globigii, a historical biowarfare simulant.</title>
        <authorList>
            <person name="Gibbons H.S."/>
            <person name="Broomall S.M."/>
            <person name="McNew L.A."/>
            <person name="Daligault H."/>
            <person name="Chapman C."/>
            <person name="Bruce D."/>
            <person name="Karavis M."/>
            <person name="Krepps M."/>
            <person name="McGregor P.A."/>
            <person name="Hong C."/>
            <person name="Park K.H."/>
            <person name="Akmal A."/>
            <person name="Feldman A."/>
            <person name="Lin J.S."/>
            <person name="Chang W.E."/>
            <person name="Higgs B.W."/>
            <person name="Demirev P."/>
            <person name="Lindquist J."/>
            <person name="Liem A."/>
            <person name="Fochler E."/>
            <person name="Read T.D."/>
            <person name="Tapia R."/>
            <person name="Johnson S."/>
            <person name="Bishop-Lilly K.A."/>
            <person name="Detter C."/>
            <person name="Han C."/>
            <person name="Sozhamannan S."/>
            <person name="Rosenzweig C.N."/>
            <person name="Skowronski E.W."/>
        </authorList>
    </citation>
    <scope>NUCLEOTIDE SEQUENCE [LARGE SCALE GENOMIC DNA]</scope>
    <source>
        <strain evidence="3 4">CL-SP19</strain>
    </source>
</reference>